<dbReference type="HOGENOM" id="CLU_134973_3_1_1"/>
<dbReference type="InterPro" id="IPR006121">
    <property type="entry name" value="HMA_dom"/>
</dbReference>
<evidence type="ECO:0000256" key="4">
    <source>
        <dbReference type="ARBA" id="ARBA00023008"/>
    </source>
</evidence>
<dbReference type="GO" id="GO:0005829">
    <property type="term" value="C:cytosol"/>
    <property type="evidence" value="ECO:0000318"/>
    <property type="project" value="GO_Central"/>
</dbReference>
<evidence type="ECO:0000256" key="10">
    <source>
        <dbReference type="ARBA" id="ARBA00043201"/>
    </source>
</evidence>
<organism evidence="13 14">
    <name type="scientific">Nematostella vectensis</name>
    <name type="common">Starlet sea anemone</name>
    <dbReference type="NCBI Taxonomy" id="45351"/>
    <lineage>
        <taxon>Eukaryota</taxon>
        <taxon>Metazoa</taxon>
        <taxon>Cnidaria</taxon>
        <taxon>Anthozoa</taxon>
        <taxon>Hexacorallia</taxon>
        <taxon>Actiniaria</taxon>
        <taxon>Edwardsiidae</taxon>
        <taxon>Nematostella</taxon>
    </lineage>
</organism>
<dbReference type="InParanoid" id="A7S6X8"/>
<evidence type="ECO:0000259" key="12">
    <source>
        <dbReference type="PROSITE" id="PS50846"/>
    </source>
</evidence>
<evidence type="ECO:0000256" key="9">
    <source>
        <dbReference type="ARBA" id="ARBA00040962"/>
    </source>
</evidence>
<dbReference type="EMBL" id="DS469590">
    <property type="protein sequence ID" value="EDO40505.1"/>
    <property type="molecule type" value="Genomic_DNA"/>
</dbReference>
<evidence type="ECO:0000256" key="11">
    <source>
        <dbReference type="ARBA" id="ARBA00046351"/>
    </source>
</evidence>
<dbReference type="PhylomeDB" id="A7S6X8"/>
<evidence type="ECO:0000256" key="7">
    <source>
        <dbReference type="ARBA" id="ARBA00037651"/>
    </source>
</evidence>
<dbReference type="eggNOG" id="KOG1603">
    <property type="taxonomic scope" value="Eukaryota"/>
</dbReference>
<dbReference type="Proteomes" id="UP000001593">
    <property type="component" value="Unassembled WGS sequence"/>
</dbReference>
<reference evidence="13 14" key="1">
    <citation type="journal article" date="2007" name="Science">
        <title>Sea anemone genome reveals ancestral eumetazoan gene repertoire and genomic organization.</title>
        <authorList>
            <person name="Putnam N.H."/>
            <person name="Srivastava M."/>
            <person name="Hellsten U."/>
            <person name="Dirks B."/>
            <person name="Chapman J."/>
            <person name="Salamov A."/>
            <person name="Terry A."/>
            <person name="Shapiro H."/>
            <person name="Lindquist E."/>
            <person name="Kapitonov V.V."/>
            <person name="Jurka J."/>
            <person name="Genikhovich G."/>
            <person name="Grigoriev I.V."/>
            <person name="Lucas S.M."/>
            <person name="Steele R.E."/>
            <person name="Finnerty J.R."/>
            <person name="Technau U."/>
            <person name="Martindale M.Q."/>
            <person name="Rokhsar D.S."/>
        </authorList>
    </citation>
    <scope>NUCLEOTIDE SEQUENCE [LARGE SCALE GENOMIC DNA]</scope>
    <source>
        <strain evidence="14">CH2 X CH6</strain>
    </source>
</reference>
<evidence type="ECO:0000256" key="2">
    <source>
        <dbReference type="ARBA" id="ARBA00022723"/>
    </source>
</evidence>
<dbReference type="AlphaFoldDB" id="A7S6X8"/>
<dbReference type="GO" id="GO:0006825">
    <property type="term" value="P:copper ion transport"/>
    <property type="evidence" value="ECO:0000318"/>
    <property type="project" value="GO_Central"/>
</dbReference>
<accession>A7S6X8</accession>
<dbReference type="Gene3D" id="3.30.70.100">
    <property type="match status" value="1"/>
</dbReference>
<dbReference type="OMA" id="YEFDIAM"/>
<sequence>MTCKGCSGAVERVLKKVPGKIFYVANIEIDLEMKRVFVTSTLSSDELLATIKKAGKEASYIGPA</sequence>
<dbReference type="GO" id="GO:0016531">
    <property type="term" value="F:copper chaperone activity"/>
    <property type="evidence" value="ECO:0000318"/>
    <property type="project" value="GO_Central"/>
</dbReference>
<evidence type="ECO:0000256" key="5">
    <source>
        <dbReference type="ARBA" id="ARBA00023065"/>
    </source>
</evidence>
<dbReference type="GO" id="GO:0046872">
    <property type="term" value="F:metal ion binding"/>
    <property type="evidence" value="ECO:0007669"/>
    <property type="project" value="UniProtKB-KW"/>
</dbReference>
<dbReference type="SUPFAM" id="SSF55008">
    <property type="entry name" value="HMA, heavy metal-associated domain"/>
    <property type="match status" value="1"/>
</dbReference>
<keyword evidence="4" id="KW-0186">Copper</keyword>
<evidence type="ECO:0000256" key="1">
    <source>
        <dbReference type="ARBA" id="ARBA00022448"/>
    </source>
</evidence>
<comment type="function">
    <text evidence="7">Binds and deliver cytosolic copper to the copper ATPase proteins. May be important in cellular antioxidant defense.</text>
</comment>
<comment type="similarity">
    <text evidence="8">Belongs to the ATX1 family.</text>
</comment>
<evidence type="ECO:0000256" key="6">
    <source>
        <dbReference type="ARBA" id="ARBA00023186"/>
    </source>
</evidence>
<keyword evidence="6" id="KW-0143">Chaperone</keyword>
<gene>
    <name evidence="13" type="ORF">NEMVEDRAFT_v1g107040</name>
</gene>
<evidence type="ECO:0000256" key="8">
    <source>
        <dbReference type="ARBA" id="ARBA00038171"/>
    </source>
</evidence>
<keyword evidence="2" id="KW-0479">Metal-binding</keyword>
<keyword evidence="3" id="KW-0187">Copper transport</keyword>
<dbReference type="STRING" id="45351.A7S6X8"/>
<protein>
    <recommendedName>
        <fullName evidence="9">Copper transport protein ATOX1</fullName>
    </recommendedName>
    <alternativeName>
        <fullName evidence="10">Metal transport protein ATX1</fullName>
    </alternativeName>
</protein>
<dbReference type="InterPro" id="IPR051881">
    <property type="entry name" value="Copper_transport_ATOX1-like"/>
</dbReference>
<dbReference type="InterPro" id="IPR036163">
    <property type="entry name" value="HMA_dom_sf"/>
</dbReference>
<keyword evidence="5" id="KW-0406">Ion transport</keyword>
<evidence type="ECO:0000313" key="13">
    <source>
        <dbReference type="EMBL" id="EDO40505.1"/>
    </source>
</evidence>
<keyword evidence="14" id="KW-1185">Reference proteome</keyword>
<dbReference type="PANTHER" id="PTHR46365">
    <property type="entry name" value="COPPER TRANSPORT PROTEIN ATOX1"/>
    <property type="match status" value="1"/>
</dbReference>
<evidence type="ECO:0000313" key="14">
    <source>
        <dbReference type="Proteomes" id="UP000001593"/>
    </source>
</evidence>
<feature type="domain" description="HMA" evidence="12">
    <location>
        <begin position="1"/>
        <end position="59"/>
    </location>
</feature>
<dbReference type="CDD" id="cd00371">
    <property type="entry name" value="HMA"/>
    <property type="match status" value="1"/>
</dbReference>
<name>A7S6X8_NEMVE</name>
<dbReference type="Pfam" id="PF00403">
    <property type="entry name" value="HMA"/>
    <property type="match status" value="1"/>
</dbReference>
<proteinExistence type="inferred from homology"/>
<dbReference type="PANTHER" id="PTHR46365:SF1">
    <property type="entry name" value="COPPER TRANSPORT PROTEIN ATOX1"/>
    <property type="match status" value="1"/>
</dbReference>
<comment type="subunit">
    <text evidence="11">Homodimer. Interacts with ATP7B. Interacts with ATP7A. Interacts (via dimer form) with SLC31A1 (via C-terminal domain); this interaction improves ATOX1 stability and controls intracellular Cu(I) levels.</text>
</comment>
<dbReference type="FunFam" id="3.30.70.100:FF:000114">
    <property type="match status" value="1"/>
</dbReference>
<keyword evidence="1" id="KW-0813">Transport</keyword>
<dbReference type="PROSITE" id="PS50846">
    <property type="entry name" value="HMA_2"/>
    <property type="match status" value="1"/>
</dbReference>
<evidence type="ECO:0000256" key="3">
    <source>
        <dbReference type="ARBA" id="ARBA00022796"/>
    </source>
</evidence>